<accession>A0ACC1KTF2</accession>
<dbReference type="EMBL" id="JANBUP010004165">
    <property type="protein sequence ID" value="KAJ2794723.1"/>
    <property type="molecule type" value="Genomic_DNA"/>
</dbReference>
<keyword evidence="2" id="KW-1185">Reference proteome</keyword>
<organism evidence="1 2">
    <name type="scientific">Coemansia furcata</name>
    <dbReference type="NCBI Taxonomy" id="417177"/>
    <lineage>
        <taxon>Eukaryota</taxon>
        <taxon>Fungi</taxon>
        <taxon>Fungi incertae sedis</taxon>
        <taxon>Zoopagomycota</taxon>
        <taxon>Kickxellomycotina</taxon>
        <taxon>Kickxellomycetes</taxon>
        <taxon>Kickxellales</taxon>
        <taxon>Kickxellaceae</taxon>
        <taxon>Coemansia</taxon>
    </lineage>
</organism>
<gene>
    <name evidence="1" type="primary">NST1_2</name>
    <name evidence="1" type="ORF">H4S07_006673</name>
</gene>
<dbReference type="Proteomes" id="UP001140096">
    <property type="component" value="Unassembled WGS sequence"/>
</dbReference>
<reference evidence="1" key="1">
    <citation type="submission" date="2022-07" db="EMBL/GenBank/DDBJ databases">
        <title>Phylogenomic reconstructions and comparative analyses of Kickxellomycotina fungi.</title>
        <authorList>
            <person name="Reynolds N.K."/>
            <person name="Stajich J.E."/>
            <person name="Barry K."/>
            <person name="Grigoriev I.V."/>
            <person name="Crous P."/>
            <person name="Smith M.E."/>
        </authorList>
    </citation>
    <scope>NUCLEOTIDE SEQUENCE</scope>
    <source>
        <strain evidence="1">CBS 102833</strain>
    </source>
</reference>
<proteinExistence type="predicted"/>
<evidence type="ECO:0000313" key="1">
    <source>
        <dbReference type="EMBL" id="KAJ2794723.1"/>
    </source>
</evidence>
<sequence length="236" mass="25218">MRKSMYKTTIEPNSNHAAVNDPRPTLGAPVSDIKSSTPLAGSATASAESPAEKLVQAGRIYGSSPEGLLAKLPVMGPPPPPGARPPSPGTKLEKVLAAGPVQRMPVRISAAEGGPVIDVGPLPPMVSVPPVATPVASAPAVGAPVTPGYKRAVESTKTLWNSDAIEEQRRVREFWLSLGATERQELILAEKNVVQTRVREHQNFSCSCNVCSRKREAIENELDCLYDAYHKELKEN</sequence>
<name>A0ACC1KTF2_9FUNG</name>
<evidence type="ECO:0000313" key="2">
    <source>
        <dbReference type="Proteomes" id="UP001140096"/>
    </source>
</evidence>
<protein>
    <submittedName>
        <fullName evidence="1">Stress response protein nst1</fullName>
    </submittedName>
</protein>
<feature type="non-terminal residue" evidence="1">
    <location>
        <position position="236"/>
    </location>
</feature>
<comment type="caution">
    <text evidence="1">The sequence shown here is derived from an EMBL/GenBank/DDBJ whole genome shotgun (WGS) entry which is preliminary data.</text>
</comment>